<accession>A0A9Q0QWI6</accession>
<evidence type="ECO:0000313" key="1">
    <source>
        <dbReference type="EMBL" id="KAJ4974340.1"/>
    </source>
</evidence>
<dbReference type="SUPFAM" id="SSF52833">
    <property type="entry name" value="Thioredoxin-like"/>
    <property type="match status" value="1"/>
</dbReference>
<dbReference type="Pfam" id="PF06999">
    <property type="entry name" value="Suc_Fer-like"/>
    <property type="match status" value="1"/>
</dbReference>
<dbReference type="EMBL" id="JAMYWD010000004">
    <property type="protein sequence ID" value="KAJ4974340.1"/>
    <property type="molecule type" value="Genomic_DNA"/>
</dbReference>
<dbReference type="PANTHER" id="PTHR31902">
    <property type="entry name" value="ACTIN PATCHES DISTAL PROTEIN 1"/>
    <property type="match status" value="1"/>
</dbReference>
<dbReference type="InterPro" id="IPR036249">
    <property type="entry name" value="Thioredoxin-like_sf"/>
</dbReference>
<gene>
    <name evidence="1" type="ORF">NE237_007514</name>
</gene>
<dbReference type="AlphaFoldDB" id="A0A9Q0QWI6"/>
<protein>
    <submittedName>
        <fullName evidence="1">Uncharacterized protein</fullName>
    </submittedName>
</protein>
<dbReference type="InterPro" id="IPR009737">
    <property type="entry name" value="Aim32/Apd1-like"/>
</dbReference>
<reference evidence="1" key="1">
    <citation type="journal article" date="2023" name="Plant J.">
        <title>The genome of the king protea, Protea cynaroides.</title>
        <authorList>
            <person name="Chang J."/>
            <person name="Duong T.A."/>
            <person name="Schoeman C."/>
            <person name="Ma X."/>
            <person name="Roodt D."/>
            <person name="Barker N."/>
            <person name="Li Z."/>
            <person name="Van de Peer Y."/>
            <person name="Mizrachi E."/>
        </authorList>
    </citation>
    <scope>NUCLEOTIDE SEQUENCE</scope>
    <source>
        <tissue evidence="1">Young leaves</tissue>
    </source>
</reference>
<dbReference type="FunFam" id="3.40.30.10:FF:000213">
    <property type="entry name" value="APD1p protein"/>
    <property type="match status" value="1"/>
</dbReference>
<dbReference type="Gene3D" id="3.40.30.10">
    <property type="entry name" value="Glutaredoxin"/>
    <property type="match status" value="1"/>
</dbReference>
<keyword evidence="2" id="KW-1185">Reference proteome</keyword>
<comment type="caution">
    <text evidence="1">The sequence shown here is derived from an EMBL/GenBank/DDBJ whole genome shotgun (WGS) entry which is preliminary data.</text>
</comment>
<proteinExistence type="predicted"/>
<dbReference type="PANTHER" id="PTHR31902:SF10">
    <property type="entry name" value="SUCRASE_FERREDOXIN-LIKE FAMILY PROTEIN"/>
    <property type="match status" value="1"/>
</dbReference>
<name>A0A9Q0QWI6_9MAGN</name>
<organism evidence="1 2">
    <name type="scientific">Protea cynaroides</name>
    <dbReference type="NCBI Taxonomy" id="273540"/>
    <lineage>
        <taxon>Eukaryota</taxon>
        <taxon>Viridiplantae</taxon>
        <taxon>Streptophyta</taxon>
        <taxon>Embryophyta</taxon>
        <taxon>Tracheophyta</taxon>
        <taxon>Spermatophyta</taxon>
        <taxon>Magnoliopsida</taxon>
        <taxon>Proteales</taxon>
        <taxon>Proteaceae</taxon>
        <taxon>Protea</taxon>
    </lineage>
</organism>
<dbReference type="OrthoDB" id="10253744at2759"/>
<evidence type="ECO:0000313" key="2">
    <source>
        <dbReference type="Proteomes" id="UP001141806"/>
    </source>
</evidence>
<dbReference type="CDD" id="cd03062">
    <property type="entry name" value="TRX_Fd_Sucrase"/>
    <property type="match status" value="1"/>
</dbReference>
<dbReference type="Proteomes" id="UP001141806">
    <property type="component" value="Unassembled WGS sequence"/>
</dbReference>
<sequence>MLICAPRSSSFLIAAQFRSRTSLRNLVSAMAGNGEAKSSLSVNAVDSSKSQVDLDAAISAANNSKYGFQRYEMKKKKSLADSVKPYDRHLFLCYKDVETWPSHVETLDELPRVLADALKSRDDIQGKVRLTVCEGRDGTESSNGDILLFPDMIRYRALTHLDVDNFVEDVLVKGLTWDSRAPEALTGSHIFVCSHASRDKRCGVCGPVLVDVLNKEIELRGLKDQVFVRPCSHTGGHKYAGNLIIFSPNSEGKAAGHWYGYVTPDDVPLLLEEHIGKGKIIERLWRGQMSSPKEEGNKDGAGCCQGANGSSCCMDEKVEVKSETAGNQQSQSTLGKLAAWTGIWGEK</sequence>